<dbReference type="AlphaFoldDB" id="A0A1I4VUD6"/>
<dbReference type="Proteomes" id="UP000199339">
    <property type="component" value="Unassembled WGS sequence"/>
</dbReference>
<dbReference type="EMBL" id="FOUR01000004">
    <property type="protein sequence ID" value="SFN04911.1"/>
    <property type="molecule type" value="Genomic_DNA"/>
</dbReference>
<accession>A0A1I4VUD6</accession>
<evidence type="ECO:0000313" key="2">
    <source>
        <dbReference type="EMBL" id="SFN04911.1"/>
    </source>
</evidence>
<feature type="domain" description="DUF7352" evidence="1">
    <location>
        <begin position="1"/>
        <end position="91"/>
    </location>
</feature>
<keyword evidence="3" id="KW-1185">Reference proteome</keyword>
<dbReference type="InterPro" id="IPR055776">
    <property type="entry name" value="DUF7352"/>
</dbReference>
<protein>
    <recommendedName>
        <fullName evidence="1">DUF7352 domain-containing protein</fullName>
    </recommendedName>
</protein>
<dbReference type="RefSeq" id="WP_092002365.1">
    <property type="nucleotide sequence ID" value="NZ_FOUR01000004.1"/>
</dbReference>
<evidence type="ECO:0000259" key="1">
    <source>
        <dbReference type="Pfam" id="PF24043"/>
    </source>
</evidence>
<evidence type="ECO:0000313" key="3">
    <source>
        <dbReference type="Proteomes" id="UP000199339"/>
    </source>
</evidence>
<dbReference type="OrthoDB" id="6077966at2"/>
<proteinExistence type="predicted"/>
<organism evidence="2 3">
    <name type="scientific">Marinobacter pelagius</name>
    <dbReference type="NCBI Taxonomy" id="379482"/>
    <lineage>
        <taxon>Bacteria</taxon>
        <taxon>Pseudomonadati</taxon>
        <taxon>Pseudomonadota</taxon>
        <taxon>Gammaproteobacteria</taxon>
        <taxon>Pseudomonadales</taxon>
        <taxon>Marinobacteraceae</taxon>
        <taxon>Marinobacter</taxon>
    </lineage>
</organism>
<gene>
    <name evidence="2" type="ORF">SAMN04487961_1943</name>
</gene>
<reference evidence="3" key="1">
    <citation type="submission" date="2016-10" db="EMBL/GenBank/DDBJ databases">
        <authorList>
            <person name="Varghese N."/>
            <person name="Submissions S."/>
        </authorList>
    </citation>
    <scope>NUCLEOTIDE SEQUENCE [LARGE SCALE GENOMIC DNA]</scope>
    <source>
        <strain evidence="3">CGMCC 1.6775</strain>
    </source>
</reference>
<dbReference type="Pfam" id="PF24043">
    <property type="entry name" value="DUF7352"/>
    <property type="match status" value="1"/>
</dbReference>
<sequence length="123" mass="13723">MKTIHKFRVEAGKEPTTLNLKEGYRVVRCEYIVPHKAVYLWVEQPLNVGTPTVERQFRVALSGEPVPDRFDYLGTALDPFGPEAYHVFALPVGENDFRYTPAGDGASNDLFSSVGWQSSAMSS</sequence>
<name>A0A1I4VUD6_9GAMM</name>